<dbReference type="FunFam" id="2.60.40.150:FF:000099">
    <property type="entry name" value="Copine 3"/>
    <property type="match status" value="1"/>
</dbReference>
<dbReference type="CDD" id="cd04047">
    <property type="entry name" value="C2B_Copine"/>
    <property type="match status" value="1"/>
</dbReference>
<dbReference type="CDD" id="cd04048">
    <property type="entry name" value="C2A_Copine"/>
    <property type="match status" value="1"/>
</dbReference>
<dbReference type="InterPro" id="IPR037768">
    <property type="entry name" value="C2B_Copine"/>
</dbReference>
<dbReference type="InterPro" id="IPR045052">
    <property type="entry name" value="Copine"/>
</dbReference>
<organism evidence="7 8">
    <name type="scientific">Paralvinella palmiformis</name>
    <dbReference type="NCBI Taxonomy" id="53620"/>
    <lineage>
        <taxon>Eukaryota</taxon>
        <taxon>Metazoa</taxon>
        <taxon>Spiralia</taxon>
        <taxon>Lophotrochozoa</taxon>
        <taxon>Annelida</taxon>
        <taxon>Polychaeta</taxon>
        <taxon>Sedentaria</taxon>
        <taxon>Canalipalpata</taxon>
        <taxon>Terebellida</taxon>
        <taxon>Terebelliformia</taxon>
        <taxon>Alvinellidae</taxon>
        <taxon>Paralvinella</taxon>
    </lineage>
</organism>
<keyword evidence="3" id="KW-0677">Repeat</keyword>
<dbReference type="InterPro" id="IPR010734">
    <property type="entry name" value="Copine_C"/>
</dbReference>
<dbReference type="EMBL" id="JAODUP010000178">
    <property type="protein sequence ID" value="KAK2158065.1"/>
    <property type="molecule type" value="Genomic_DNA"/>
</dbReference>
<dbReference type="Pfam" id="PF07002">
    <property type="entry name" value="Copine"/>
    <property type="match status" value="1"/>
</dbReference>
<keyword evidence="2" id="KW-0479">Metal-binding</keyword>
<dbReference type="Pfam" id="PF00168">
    <property type="entry name" value="C2"/>
    <property type="match status" value="2"/>
</dbReference>
<evidence type="ECO:0000256" key="1">
    <source>
        <dbReference type="ARBA" id="ARBA00009048"/>
    </source>
</evidence>
<dbReference type="GO" id="GO:0071277">
    <property type="term" value="P:cellular response to calcium ion"/>
    <property type="evidence" value="ECO:0007669"/>
    <property type="project" value="TreeGrafter"/>
</dbReference>
<proteinExistence type="inferred from homology"/>
<dbReference type="SMART" id="SM00327">
    <property type="entry name" value="VWA"/>
    <property type="match status" value="1"/>
</dbReference>
<reference evidence="7" key="1">
    <citation type="journal article" date="2023" name="Mol. Biol. Evol.">
        <title>Third-Generation Sequencing Reveals the Adaptive Role of the Epigenome in Three Deep-Sea Polychaetes.</title>
        <authorList>
            <person name="Perez M."/>
            <person name="Aroh O."/>
            <person name="Sun Y."/>
            <person name="Lan Y."/>
            <person name="Juniper S.K."/>
            <person name="Young C.R."/>
            <person name="Angers B."/>
            <person name="Qian P.Y."/>
        </authorList>
    </citation>
    <scope>NUCLEOTIDE SEQUENCE</scope>
    <source>
        <strain evidence="7">P08H-3</strain>
    </source>
</reference>
<dbReference type="CDD" id="cd01459">
    <property type="entry name" value="vWA_copine_like"/>
    <property type="match status" value="1"/>
</dbReference>
<dbReference type="GO" id="GO:0005886">
    <property type="term" value="C:plasma membrane"/>
    <property type="evidence" value="ECO:0007669"/>
    <property type="project" value="TreeGrafter"/>
</dbReference>
<dbReference type="FunFam" id="2.60.40.150:FF:000013">
    <property type="entry name" value="copine-9 isoform X1"/>
    <property type="match status" value="1"/>
</dbReference>
<dbReference type="PROSITE" id="PS50004">
    <property type="entry name" value="C2"/>
    <property type="match status" value="1"/>
</dbReference>
<sequence>MTKQVGAHGAQSLEYGMLQEMGRETFDPRASSVPSSVVELSVSCRNLCDMDVLSKSDPMVVAYSKEFASGNWREIGRTEIVWNNLNPNFVKKFVMDYFFEESQKLKFDVYDVDSKKKHHDLKRHEEITLALCGHQLDKKDFFGKSDPFLLFYRSNEDSSFTVVHKTEVIKNTLNPTWKPFTVPVRALCNGDYDRTLKIECYDYNKNGSHDFIGVFTSNLRELSSMTVRQFECINPKKKAKKGGKYKHSGVIELLSAKIQPIFTFLDYIRGGTQVHCIIAIDFTASNGDPTSPQSLHYINPYQPNLYARALKAVGEIIQDYDSDKLFPALGFGARLPPDGRVSHQFYLNGHPTNPYCQGIDGVLNAYHTTLNSVQLYGPTNFAPCINYVASIARDHITSNDYFILLILTDGVITDMEQTRYAIVQASLLPISIIIVGIGEADFEDMNILDGDEERLSSRGHFADRDIVQFVPFREFINKSQGQDLMYSQALLAKEVLAEIPEQFTSFMKKHNIKPRPALQRQPTIPSAPPT</sequence>
<accession>A0AAD9N613</accession>
<comment type="caution">
    <text evidence="7">The sequence shown here is derived from an EMBL/GenBank/DDBJ whole genome shotgun (WGS) entry which is preliminary data.</text>
</comment>
<evidence type="ECO:0000256" key="2">
    <source>
        <dbReference type="ARBA" id="ARBA00022723"/>
    </source>
</evidence>
<dbReference type="InterPro" id="IPR036465">
    <property type="entry name" value="vWFA_dom_sf"/>
</dbReference>
<dbReference type="Gene3D" id="2.60.40.150">
    <property type="entry name" value="C2 domain"/>
    <property type="match status" value="2"/>
</dbReference>
<dbReference type="PANTHER" id="PTHR10857">
    <property type="entry name" value="COPINE"/>
    <property type="match status" value="1"/>
</dbReference>
<name>A0AAD9N613_9ANNE</name>
<dbReference type="InterPro" id="IPR002035">
    <property type="entry name" value="VWF_A"/>
</dbReference>
<dbReference type="Proteomes" id="UP001208570">
    <property type="component" value="Unassembled WGS sequence"/>
</dbReference>
<dbReference type="GO" id="GO:0005544">
    <property type="term" value="F:calcium-dependent phospholipid binding"/>
    <property type="evidence" value="ECO:0007669"/>
    <property type="project" value="InterPro"/>
</dbReference>
<dbReference type="InterPro" id="IPR000008">
    <property type="entry name" value="C2_dom"/>
</dbReference>
<feature type="domain" description="C2" evidence="6">
    <location>
        <begin position="101"/>
        <end position="234"/>
    </location>
</feature>
<dbReference type="InterPro" id="IPR035892">
    <property type="entry name" value="C2_domain_sf"/>
</dbReference>
<evidence type="ECO:0000256" key="3">
    <source>
        <dbReference type="ARBA" id="ARBA00022737"/>
    </source>
</evidence>
<gene>
    <name evidence="7" type="ORF">LSH36_178g06009</name>
</gene>
<feature type="region of interest" description="Disordered" evidence="5">
    <location>
        <begin position="510"/>
        <end position="530"/>
    </location>
</feature>
<keyword evidence="4" id="KW-0106">Calcium</keyword>
<evidence type="ECO:0000259" key="6">
    <source>
        <dbReference type="PROSITE" id="PS50004"/>
    </source>
</evidence>
<dbReference type="SUPFAM" id="SSF53300">
    <property type="entry name" value="vWA-like"/>
    <property type="match status" value="1"/>
</dbReference>
<dbReference type="SUPFAM" id="SSF49562">
    <property type="entry name" value="C2 domain (Calcium/lipid-binding domain, CaLB)"/>
    <property type="match status" value="2"/>
</dbReference>
<keyword evidence="8" id="KW-1185">Reference proteome</keyword>
<dbReference type="AlphaFoldDB" id="A0AAD9N613"/>
<dbReference type="GO" id="GO:0046872">
    <property type="term" value="F:metal ion binding"/>
    <property type="evidence" value="ECO:0007669"/>
    <property type="project" value="UniProtKB-KW"/>
</dbReference>
<evidence type="ECO:0000313" key="8">
    <source>
        <dbReference type="Proteomes" id="UP001208570"/>
    </source>
</evidence>
<evidence type="ECO:0000313" key="7">
    <source>
        <dbReference type="EMBL" id="KAK2158065.1"/>
    </source>
</evidence>
<dbReference type="SMART" id="SM00239">
    <property type="entry name" value="C2"/>
    <property type="match status" value="2"/>
</dbReference>
<comment type="similarity">
    <text evidence="1">Belongs to the copine family.</text>
</comment>
<dbReference type="PANTHER" id="PTHR10857:SF106">
    <property type="entry name" value="C2 DOMAIN-CONTAINING PROTEIN"/>
    <property type="match status" value="1"/>
</dbReference>
<evidence type="ECO:0000256" key="4">
    <source>
        <dbReference type="ARBA" id="ARBA00022837"/>
    </source>
</evidence>
<evidence type="ECO:0000256" key="5">
    <source>
        <dbReference type="SAM" id="MobiDB-lite"/>
    </source>
</evidence>
<protein>
    <recommendedName>
        <fullName evidence="6">C2 domain-containing protein</fullName>
    </recommendedName>
</protein>